<accession>A0A2N8KXY1</accession>
<dbReference type="RefSeq" id="WP_102768229.1">
    <property type="nucleotide sequence ID" value="NZ_POSP01000003.1"/>
</dbReference>
<proteinExistence type="predicted"/>
<gene>
    <name evidence="2" type="ORF">C1O66_12775</name>
</gene>
<dbReference type="Pfam" id="PF01510">
    <property type="entry name" value="Amidase_2"/>
    <property type="match status" value="1"/>
</dbReference>
<dbReference type="OrthoDB" id="9148233at2"/>
<sequence length="292" mass="32106">MPLSSALKKGSQDPYVKTIQQHLLALGYVLPRFGADGALGDETLRAYGEFLVLEKMQAPTDEQPKSISVAGAAAVERAFAALAAVAPVGKFFDERNKHPHDGRSKSQPNMKWKDVKAIVLHQTASQLGEKPERWHSVPIHFGISRLGKTIQLYDLTEVCNHAGAFNRWTIGIEIDGWFSGIDGQPNTLWQPKPPAPKRTPMTLPAAQMDAARACVKLIIDTVAANGGKITHIHPHRQSSKDRQSDPGSLIWQQVGIWAQDEFGLSDGGKTYSIDTGRPIPQAWDPRYTGNKY</sequence>
<name>A0A2N8KXY1_9BURK</name>
<dbReference type="SUPFAM" id="SSF47090">
    <property type="entry name" value="PGBD-like"/>
    <property type="match status" value="1"/>
</dbReference>
<dbReference type="Gene3D" id="3.40.80.10">
    <property type="entry name" value="Peptidoglycan recognition protein-like"/>
    <property type="match status" value="1"/>
</dbReference>
<keyword evidence="3" id="KW-1185">Reference proteome</keyword>
<dbReference type="Proteomes" id="UP000235916">
    <property type="component" value="Unassembled WGS sequence"/>
</dbReference>
<evidence type="ECO:0000313" key="2">
    <source>
        <dbReference type="EMBL" id="PND38310.1"/>
    </source>
</evidence>
<dbReference type="InterPro" id="IPR036365">
    <property type="entry name" value="PGBD-like_sf"/>
</dbReference>
<evidence type="ECO:0000313" key="3">
    <source>
        <dbReference type="Proteomes" id="UP000235916"/>
    </source>
</evidence>
<dbReference type="CDD" id="cd06583">
    <property type="entry name" value="PGRP"/>
    <property type="match status" value="1"/>
</dbReference>
<dbReference type="SUPFAM" id="SSF55846">
    <property type="entry name" value="N-acetylmuramoyl-L-alanine amidase-like"/>
    <property type="match status" value="1"/>
</dbReference>
<dbReference type="InterPro" id="IPR002502">
    <property type="entry name" value="Amidase_domain"/>
</dbReference>
<dbReference type="AlphaFoldDB" id="A0A2N8KXY1"/>
<organism evidence="2 3">
    <name type="scientific">Kinneretia aquatilis</name>
    <dbReference type="NCBI Taxonomy" id="2070761"/>
    <lineage>
        <taxon>Bacteria</taxon>
        <taxon>Pseudomonadati</taxon>
        <taxon>Pseudomonadota</taxon>
        <taxon>Betaproteobacteria</taxon>
        <taxon>Burkholderiales</taxon>
        <taxon>Sphaerotilaceae</taxon>
        <taxon>Roseateles</taxon>
    </lineage>
</organism>
<dbReference type="EMBL" id="POSP01000003">
    <property type="protein sequence ID" value="PND38310.1"/>
    <property type="molecule type" value="Genomic_DNA"/>
</dbReference>
<dbReference type="SMART" id="SM00644">
    <property type="entry name" value="Ami_2"/>
    <property type="match status" value="1"/>
</dbReference>
<dbReference type="InterPro" id="IPR036505">
    <property type="entry name" value="Amidase/PGRP_sf"/>
</dbReference>
<evidence type="ECO:0000259" key="1">
    <source>
        <dbReference type="SMART" id="SM00644"/>
    </source>
</evidence>
<feature type="domain" description="N-acetylmuramoyl-L-alanine amidase" evidence="1">
    <location>
        <begin position="101"/>
        <end position="247"/>
    </location>
</feature>
<comment type="caution">
    <text evidence="2">The sequence shown here is derived from an EMBL/GenBank/DDBJ whole genome shotgun (WGS) entry which is preliminary data.</text>
</comment>
<dbReference type="GO" id="GO:0008745">
    <property type="term" value="F:N-acetylmuramoyl-L-alanine amidase activity"/>
    <property type="evidence" value="ECO:0007669"/>
    <property type="project" value="InterPro"/>
</dbReference>
<dbReference type="GO" id="GO:0009253">
    <property type="term" value="P:peptidoglycan catabolic process"/>
    <property type="evidence" value="ECO:0007669"/>
    <property type="project" value="InterPro"/>
</dbReference>
<reference evidence="2 3" key="1">
    <citation type="submission" date="2018-01" db="EMBL/GenBank/DDBJ databases">
        <title>Draft genome sequence of Paucibacter aquatile CR182 isolated from freshwater of the Nakdong River.</title>
        <authorList>
            <person name="Choi A."/>
            <person name="Chung E.J."/>
        </authorList>
    </citation>
    <scope>NUCLEOTIDE SEQUENCE [LARGE SCALE GENOMIC DNA]</scope>
    <source>
        <strain evidence="2 3">CR182</strain>
    </source>
</reference>
<protein>
    <submittedName>
        <fullName evidence="2">N-acetylmuramoyl-L-alanine amidase</fullName>
    </submittedName>
</protein>